<gene>
    <name evidence="7" type="ORF">FOB82_00475</name>
</gene>
<dbReference type="InterPro" id="IPR036271">
    <property type="entry name" value="Tet_transcr_reg_TetR-rel_C_sf"/>
</dbReference>
<dbReference type="PROSITE" id="PS50977">
    <property type="entry name" value="HTH_TETR_2"/>
    <property type="match status" value="1"/>
</dbReference>
<dbReference type="KEGG" id="cxe:FOB82_00475"/>
<evidence type="ECO:0000256" key="5">
    <source>
        <dbReference type="PROSITE-ProRule" id="PRU00335"/>
    </source>
</evidence>
<evidence type="ECO:0000259" key="6">
    <source>
        <dbReference type="PROSITE" id="PS50977"/>
    </source>
</evidence>
<dbReference type="PROSITE" id="PS01081">
    <property type="entry name" value="HTH_TETR_1"/>
    <property type="match status" value="1"/>
</dbReference>
<dbReference type="PRINTS" id="PR00455">
    <property type="entry name" value="HTHTETR"/>
</dbReference>
<evidence type="ECO:0000313" key="8">
    <source>
        <dbReference type="Proteomes" id="UP000426857"/>
    </source>
</evidence>
<organism evidence="7 8">
    <name type="scientific">Corynebacterium xerosis</name>
    <dbReference type="NCBI Taxonomy" id="1725"/>
    <lineage>
        <taxon>Bacteria</taxon>
        <taxon>Bacillati</taxon>
        <taxon>Actinomycetota</taxon>
        <taxon>Actinomycetes</taxon>
        <taxon>Mycobacteriales</taxon>
        <taxon>Corynebacteriaceae</taxon>
        <taxon>Corynebacterium</taxon>
    </lineage>
</organism>
<dbReference type="Pfam" id="PF00440">
    <property type="entry name" value="TetR_N"/>
    <property type="match status" value="1"/>
</dbReference>
<keyword evidence="2" id="KW-0805">Transcription regulation</keyword>
<dbReference type="GO" id="GO:0003700">
    <property type="term" value="F:DNA-binding transcription factor activity"/>
    <property type="evidence" value="ECO:0007669"/>
    <property type="project" value="TreeGrafter"/>
</dbReference>
<dbReference type="GO" id="GO:0000976">
    <property type="term" value="F:transcription cis-regulatory region binding"/>
    <property type="evidence" value="ECO:0007669"/>
    <property type="project" value="TreeGrafter"/>
</dbReference>
<dbReference type="SUPFAM" id="SSF46689">
    <property type="entry name" value="Homeodomain-like"/>
    <property type="match status" value="1"/>
</dbReference>
<dbReference type="Proteomes" id="UP000426857">
    <property type="component" value="Chromosome"/>
</dbReference>
<keyword evidence="3 5" id="KW-0238">DNA-binding</keyword>
<dbReference type="GO" id="GO:0046677">
    <property type="term" value="P:response to antibiotic"/>
    <property type="evidence" value="ECO:0007669"/>
    <property type="project" value="InterPro"/>
</dbReference>
<evidence type="ECO:0000256" key="2">
    <source>
        <dbReference type="ARBA" id="ARBA00023015"/>
    </source>
</evidence>
<reference evidence="7 8" key="1">
    <citation type="submission" date="2019-11" db="EMBL/GenBank/DDBJ databases">
        <title>FDA dAtabase for Regulatory Grade micrObial Sequences (FDA-ARGOS): Supporting development and validation of Infectious Disease Dx tests.</title>
        <authorList>
            <person name="Kerrigan L."/>
            <person name="Long C."/>
            <person name="Tallon L."/>
            <person name="Sadzewicz L."/>
            <person name="Vavikolanu K."/>
            <person name="Mehta A."/>
            <person name="Aluvathingal J."/>
            <person name="Nadendla S."/>
            <person name="Yan Y."/>
            <person name="Sichtig H."/>
        </authorList>
    </citation>
    <scope>NUCLEOTIDE SEQUENCE [LARGE SCALE GENOMIC DNA]</scope>
    <source>
        <strain evidence="7 8">FDAARGOS_674</strain>
    </source>
</reference>
<dbReference type="InterPro" id="IPR001647">
    <property type="entry name" value="HTH_TetR"/>
</dbReference>
<accession>A0A6B8TLF9</accession>
<keyword evidence="4" id="KW-0804">Transcription</keyword>
<keyword evidence="1" id="KW-0678">Repressor</keyword>
<dbReference type="Gene3D" id="1.10.10.60">
    <property type="entry name" value="Homeodomain-like"/>
    <property type="match status" value="1"/>
</dbReference>
<feature type="DNA-binding region" description="H-T-H motif" evidence="5">
    <location>
        <begin position="42"/>
        <end position="61"/>
    </location>
</feature>
<dbReference type="InterPro" id="IPR009057">
    <property type="entry name" value="Homeodomain-like_sf"/>
</dbReference>
<dbReference type="InterPro" id="IPR023772">
    <property type="entry name" value="DNA-bd_HTH_TetR-type_CS"/>
</dbReference>
<dbReference type="Gene3D" id="1.10.357.10">
    <property type="entry name" value="Tetracycline Repressor, domain 2"/>
    <property type="match status" value="1"/>
</dbReference>
<proteinExistence type="predicted"/>
<evidence type="ECO:0000313" key="7">
    <source>
        <dbReference type="EMBL" id="QGS33641.1"/>
    </source>
</evidence>
<sequence length="218" mass="22634">MARRAAHPPPLSDNVDSVQLTKDIIMDAAMGILDEYGLQDLTIRRLARHLDAAAGAMYWHFPSKQALLGAVADRLLAPLQELKATGDWRADATAFTESLHSCLTSHRDGAEVVSAGLATDTVSVRPASVLAPLLDDAPIDSDLISDAAATLVYFILGATVDEQTAAQLAKVAGTDTATEATDDDTDGVSAATAAHGRRIRHGVDLIIAGIAAGGTAGE</sequence>
<evidence type="ECO:0000256" key="1">
    <source>
        <dbReference type="ARBA" id="ARBA00022491"/>
    </source>
</evidence>
<dbReference type="PANTHER" id="PTHR30055">
    <property type="entry name" value="HTH-TYPE TRANSCRIPTIONAL REGULATOR RUTR"/>
    <property type="match status" value="1"/>
</dbReference>
<dbReference type="InterPro" id="IPR003012">
    <property type="entry name" value="Tet_transcr_reg_TetR"/>
</dbReference>
<dbReference type="InterPro" id="IPR004111">
    <property type="entry name" value="Repressor_TetR_C"/>
</dbReference>
<dbReference type="PRINTS" id="PR00400">
    <property type="entry name" value="TETREPRESSOR"/>
</dbReference>
<feature type="domain" description="HTH tetR-type" evidence="6">
    <location>
        <begin position="19"/>
        <end position="79"/>
    </location>
</feature>
<dbReference type="GO" id="GO:0045892">
    <property type="term" value="P:negative regulation of DNA-templated transcription"/>
    <property type="evidence" value="ECO:0007669"/>
    <property type="project" value="InterPro"/>
</dbReference>
<dbReference type="SUPFAM" id="SSF48498">
    <property type="entry name" value="Tetracyclin repressor-like, C-terminal domain"/>
    <property type="match status" value="1"/>
</dbReference>
<evidence type="ECO:0000256" key="3">
    <source>
        <dbReference type="ARBA" id="ARBA00023125"/>
    </source>
</evidence>
<dbReference type="Pfam" id="PF02909">
    <property type="entry name" value="TetR_C_1"/>
    <property type="match status" value="1"/>
</dbReference>
<dbReference type="PANTHER" id="PTHR30055:SF151">
    <property type="entry name" value="TRANSCRIPTIONAL REGULATORY PROTEIN"/>
    <property type="match status" value="1"/>
</dbReference>
<dbReference type="AlphaFoldDB" id="A0A6B8TLF9"/>
<evidence type="ECO:0000256" key="4">
    <source>
        <dbReference type="ARBA" id="ARBA00023163"/>
    </source>
</evidence>
<dbReference type="InterPro" id="IPR050109">
    <property type="entry name" value="HTH-type_TetR-like_transc_reg"/>
</dbReference>
<protein>
    <submittedName>
        <fullName evidence="7">TetR family transcriptional regulator</fullName>
    </submittedName>
</protein>
<name>A0A6B8TLF9_9CORY</name>
<dbReference type="EMBL" id="CP046322">
    <property type="protein sequence ID" value="QGS33641.1"/>
    <property type="molecule type" value="Genomic_DNA"/>
</dbReference>